<dbReference type="GO" id="GO:0005576">
    <property type="term" value="C:extracellular region"/>
    <property type="evidence" value="ECO:0007669"/>
    <property type="project" value="TreeGrafter"/>
</dbReference>
<dbReference type="EMBL" id="CAJOBA010014917">
    <property type="protein sequence ID" value="CAF3885686.1"/>
    <property type="molecule type" value="Genomic_DNA"/>
</dbReference>
<evidence type="ECO:0000313" key="9">
    <source>
        <dbReference type="Proteomes" id="UP000663829"/>
    </source>
</evidence>
<evidence type="ECO:0008006" key="10">
    <source>
        <dbReference type="Google" id="ProtNLM"/>
    </source>
</evidence>
<feature type="repeat" description="NHL" evidence="4">
    <location>
        <begin position="41"/>
        <end position="77"/>
    </location>
</feature>
<dbReference type="InterPro" id="IPR011042">
    <property type="entry name" value="6-blade_b-propeller_TolB-like"/>
</dbReference>
<dbReference type="Proteomes" id="UP000677228">
    <property type="component" value="Unassembled WGS sequence"/>
</dbReference>
<dbReference type="SUPFAM" id="SSF63829">
    <property type="entry name" value="Calcium-dependent phosphotriesterase"/>
    <property type="match status" value="1"/>
</dbReference>
<feature type="repeat" description="NHL" evidence="4">
    <location>
        <begin position="221"/>
        <end position="264"/>
    </location>
</feature>
<dbReference type="PANTHER" id="PTHR10680">
    <property type="entry name" value="PEPTIDYL-GLYCINE ALPHA-AMIDATING MONOOXYGENASE"/>
    <property type="match status" value="1"/>
</dbReference>
<evidence type="ECO:0000256" key="1">
    <source>
        <dbReference type="ARBA" id="ARBA00022729"/>
    </source>
</evidence>
<dbReference type="EMBL" id="CAJNOK010010426">
    <property type="protein sequence ID" value="CAF1115514.1"/>
    <property type="molecule type" value="Genomic_DNA"/>
</dbReference>
<dbReference type="AlphaFoldDB" id="A0A815YH91"/>
<dbReference type="EMBL" id="CAJNOQ010029776">
    <property type="protein sequence ID" value="CAF1570507.1"/>
    <property type="molecule type" value="Genomic_DNA"/>
</dbReference>
<evidence type="ECO:0000313" key="6">
    <source>
        <dbReference type="EMBL" id="CAF1570507.1"/>
    </source>
</evidence>
<evidence type="ECO:0000313" key="8">
    <source>
        <dbReference type="EMBL" id="CAF4433806.1"/>
    </source>
</evidence>
<dbReference type="PROSITE" id="PS51125">
    <property type="entry name" value="NHL"/>
    <property type="match status" value="3"/>
</dbReference>
<accession>A0A815YH91</accession>
<proteinExistence type="predicted"/>
<keyword evidence="1" id="KW-0732">Signal</keyword>
<comment type="caution">
    <text evidence="6">The sequence shown here is derived from an EMBL/GenBank/DDBJ whole genome shotgun (WGS) entry which is preliminary data.</text>
</comment>
<dbReference type="EMBL" id="CAJOBC010095604">
    <property type="protein sequence ID" value="CAF4433806.1"/>
    <property type="molecule type" value="Genomic_DNA"/>
</dbReference>
<dbReference type="Gene3D" id="2.120.10.30">
    <property type="entry name" value="TolB, C-terminal domain"/>
    <property type="match status" value="2"/>
</dbReference>
<keyword evidence="3" id="KW-0325">Glycoprotein</keyword>
<keyword evidence="2" id="KW-0677">Repeat</keyword>
<dbReference type="Pfam" id="PF01436">
    <property type="entry name" value="NHL"/>
    <property type="match status" value="2"/>
</dbReference>
<keyword evidence="9" id="KW-1185">Reference proteome</keyword>
<dbReference type="Proteomes" id="UP000681722">
    <property type="component" value="Unassembled WGS sequence"/>
</dbReference>
<evidence type="ECO:0000313" key="7">
    <source>
        <dbReference type="EMBL" id="CAF3885686.1"/>
    </source>
</evidence>
<gene>
    <name evidence="6" type="ORF">GPM918_LOCUS40367</name>
    <name evidence="5" type="ORF">OVA965_LOCUS19938</name>
    <name evidence="8" type="ORF">SRO942_LOCUS41306</name>
    <name evidence="7" type="ORF">TMI583_LOCUS20163</name>
</gene>
<reference evidence="6" key="1">
    <citation type="submission" date="2021-02" db="EMBL/GenBank/DDBJ databases">
        <authorList>
            <person name="Nowell W R."/>
        </authorList>
    </citation>
    <scope>NUCLEOTIDE SEQUENCE</scope>
</reference>
<protein>
    <recommendedName>
        <fullName evidence="10">NHL repeat-containing protein</fullName>
    </recommendedName>
</protein>
<dbReference type="OrthoDB" id="342730at2759"/>
<dbReference type="Proteomes" id="UP000682733">
    <property type="component" value="Unassembled WGS sequence"/>
</dbReference>
<dbReference type="PANTHER" id="PTHR10680:SF14">
    <property type="entry name" value="PEPTIDYL-GLYCINE ALPHA-AMIDATING MONOOXYGENASE"/>
    <property type="match status" value="1"/>
</dbReference>
<dbReference type="Proteomes" id="UP000663829">
    <property type="component" value="Unassembled WGS sequence"/>
</dbReference>
<evidence type="ECO:0000256" key="3">
    <source>
        <dbReference type="ARBA" id="ARBA00023180"/>
    </source>
</evidence>
<dbReference type="Gene3D" id="2.40.10.500">
    <property type="match status" value="1"/>
</dbReference>
<feature type="repeat" description="NHL" evidence="4">
    <location>
        <begin position="272"/>
        <end position="315"/>
    </location>
</feature>
<sequence length="321" mass="34866">MTTTTTTPVCVSFTQPPPHSICKNPKWSQNGIRVAGNVIAGSTSSQLNHPRGIFIDRHDDLYIADSWNSRVQRFVQNSLLGATVAGGNGEGNGVTQLSSPQDVFVDSVGNLFIADYGSYRIQKWTMNSGQGTTVAGNGTDQSCRPRGVFVDKKDIYVSDHTTGYLMKYSSLDSNFGTVIAKDISSSAGMFVDQCDTVYVADSGRHSIEKFMKNSSRGITVAGIKYVRGSASNQLSGPNDVTSDQYGNLYIADTGNHRIQRVSAKDGRMKTIVGITGEKGTDAKHLDEPVSVALDSEWNLYVSDYVNSRIQKFSFESGDLYC</sequence>
<evidence type="ECO:0000313" key="5">
    <source>
        <dbReference type="EMBL" id="CAF1115514.1"/>
    </source>
</evidence>
<evidence type="ECO:0000256" key="4">
    <source>
        <dbReference type="PROSITE-ProRule" id="PRU00504"/>
    </source>
</evidence>
<organism evidence="6 9">
    <name type="scientific">Didymodactylos carnosus</name>
    <dbReference type="NCBI Taxonomy" id="1234261"/>
    <lineage>
        <taxon>Eukaryota</taxon>
        <taxon>Metazoa</taxon>
        <taxon>Spiralia</taxon>
        <taxon>Gnathifera</taxon>
        <taxon>Rotifera</taxon>
        <taxon>Eurotatoria</taxon>
        <taxon>Bdelloidea</taxon>
        <taxon>Philodinida</taxon>
        <taxon>Philodinidae</taxon>
        <taxon>Didymodactylos</taxon>
    </lineage>
</organism>
<name>A0A815YH91_9BILA</name>
<dbReference type="InterPro" id="IPR001258">
    <property type="entry name" value="NHL_repeat"/>
</dbReference>
<evidence type="ECO:0000256" key="2">
    <source>
        <dbReference type="ARBA" id="ARBA00022737"/>
    </source>
</evidence>
<dbReference type="CDD" id="cd05819">
    <property type="entry name" value="NHL"/>
    <property type="match status" value="1"/>
</dbReference>